<dbReference type="GO" id="GO:0006355">
    <property type="term" value="P:regulation of DNA-templated transcription"/>
    <property type="evidence" value="ECO:0007669"/>
    <property type="project" value="InterPro"/>
</dbReference>
<dbReference type="EMBL" id="SIZV01000084">
    <property type="protein sequence ID" value="TBR46548.1"/>
    <property type="molecule type" value="Genomic_DNA"/>
</dbReference>
<name>A0A7Z7YI36_ESCAL</name>
<dbReference type="AlphaFoldDB" id="A0A7Z7YI36"/>
<evidence type="ECO:0000313" key="1">
    <source>
        <dbReference type="EMBL" id="TBR46548.1"/>
    </source>
</evidence>
<organism evidence="1 2">
    <name type="scientific">Escherichia albertii</name>
    <dbReference type="NCBI Taxonomy" id="208962"/>
    <lineage>
        <taxon>Bacteria</taxon>
        <taxon>Pseudomonadati</taxon>
        <taxon>Pseudomonadota</taxon>
        <taxon>Gammaproteobacteria</taxon>
        <taxon>Enterobacterales</taxon>
        <taxon>Enterobacteriaceae</taxon>
        <taxon>Escherichia</taxon>
    </lineage>
</organism>
<protein>
    <submittedName>
        <fullName evidence="1">Type II toxin-antitoxin system RelB/DinJ family antitoxin</fullName>
    </submittedName>
</protein>
<dbReference type="InterPro" id="IPR007337">
    <property type="entry name" value="RelB/DinJ"/>
</dbReference>
<dbReference type="InterPro" id="IPR013321">
    <property type="entry name" value="Arc_rbn_hlx_hlx"/>
</dbReference>
<reference evidence="1 2" key="1">
    <citation type="submission" date="2019-02" db="EMBL/GenBank/DDBJ databases">
        <title>Draft genome sequence of Escherichia albertii strain Mex-12/320a, isolated from an infant with diarrhea, harboring virulence genes associated with diarrheagenic strains of enteropathogenic E. coli.</title>
        <authorList>
            <person name="Maldonado-Puga S."/>
            <person name="Meza-Segura M."/>
            <person name="Zaidi M.B."/>
            <person name="Estrada-Garcia T."/>
        </authorList>
    </citation>
    <scope>NUCLEOTIDE SEQUENCE [LARGE SCALE GENOMIC DNA]</scope>
    <source>
        <strain evidence="1 2">Mex-12/320a</strain>
    </source>
</reference>
<evidence type="ECO:0000313" key="2">
    <source>
        <dbReference type="Proteomes" id="UP000292187"/>
    </source>
</evidence>
<dbReference type="Proteomes" id="UP000292187">
    <property type="component" value="Unassembled WGS sequence"/>
</dbReference>
<comment type="caution">
    <text evidence="1">The sequence shown here is derived from an EMBL/GenBank/DDBJ whole genome shotgun (WGS) entry which is preliminary data.</text>
</comment>
<dbReference type="Gene3D" id="1.10.1220.10">
    <property type="entry name" value="Met repressor-like"/>
    <property type="match status" value="1"/>
</dbReference>
<sequence length="181" mass="20446">MATINARIDDDIKNQADEVLKLMNISQTQAIAAFYQYIAEQKKLPFMITSIVKTPHDLLRESSDMLAEALAVISNLQAWTEQQDGIEKEKLMKYYRRLDALYCCAKEKIGLLSDNRDAELALNAFNKAMSILVDAQNFGYGHEKVTFSMLEKTNFAFAVQEFKGKVVSVVHSAKESVILPM</sequence>
<dbReference type="NCBIfam" id="TIGR02384">
    <property type="entry name" value="RelB_DinJ"/>
    <property type="match status" value="1"/>
</dbReference>
<dbReference type="GO" id="GO:0043565">
    <property type="term" value="F:sequence-specific DNA binding"/>
    <property type="evidence" value="ECO:0007669"/>
    <property type="project" value="UniProtKB-ARBA"/>
</dbReference>
<accession>A0A7Z7YI36</accession>
<dbReference type="Pfam" id="PF04221">
    <property type="entry name" value="RelB"/>
    <property type="match status" value="1"/>
</dbReference>
<gene>
    <name evidence="1" type="ORF">EYS06_23935</name>
</gene>
<proteinExistence type="predicted"/>